<keyword evidence="1" id="KW-0812">Transmembrane</keyword>
<keyword evidence="1" id="KW-1133">Transmembrane helix</keyword>
<dbReference type="Pfam" id="PF11255">
    <property type="entry name" value="DUF3054"/>
    <property type="match status" value="1"/>
</dbReference>
<dbReference type="Proteomes" id="UP001329313">
    <property type="component" value="Chromosome"/>
</dbReference>
<feature type="transmembrane region" description="Helical" evidence="1">
    <location>
        <begin position="74"/>
        <end position="94"/>
    </location>
</feature>
<gene>
    <name evidence="2" type="ORF">RYJ27_01770</name>
</gene>
<protein>
    <submittedName>
        <fullName evidence="2">DUF3054 domain-containing protein</fullName>
    </submittedName>
</protein>
<dbReference type="EMBL" id="CP137080">
    <property type="protein sequence ID" value="WOQ69987.1"/>
    <property type="molecule type" value="Genomic_DNA"/>
</dbReference>
<reference evidence="2 3" key="1">
    <citation type="submission" date="2023-10" db="EMBL/GenBank/DDBJ databases">
        <title>Y20.</title>
        <authorList>
            <person name="Zhang G."/>
            <person name="Ding Y."/>
        </authorList>
    </citation>
    <scope>NUCLEOTIDE SEQUENCE [LARGE SCALE GENOMIC DNA]</scope>
    <source>
        <strain evidence="2 3">Y20</strain>
    </source>
</reference>
<feature type="transmembrane region" description="Helical" evidence="1">
    <location>
        <begin position="100"/>
        <end position="121"/>
    </location>
</feature>
<evidence type="ECO:0000256" key="1">
    <source>
        <dbReference type="SAM" id="Phobius"/>
    </source>
</evidence>
<keyword evidence="1" id="KW-0472">Membrane</keyword>
<evidence type="ECO:0000313" key="3">
    <source>
        <dbReference type="Proteomes" id="UP001329313"/>
    </source>
</evidence>
<sequence length="135" mass="13920">MPDTTPRRSARPRTGLLALLADAVLVVAFAAIGRASHDEGLTPLGALGTAWPFLAGLGAGWLATLAWRRPVAPVRTGLGVWAVTVVAGMLLRALSGQGTATAFIVVATLTLLVFLVGWRVIATAIARSRGSASRP</sequence>
<organism evidence="2 3">
    <name type="scientific">Microbacterium limosum</name>
    <dbReference type="NCBI Taxonomy" id="3079935"/>
    <lineage>
        <taxon>Bacteria</taxon>
        <taxon>Bacillati</taxon>
        <taxon>Actinomycetota</taxon>
        <taxon>Actinomycetes</taxon>
        <taxon>Micrococcales</taxon>
        <taxon>Microbacteriaceae</taxon>
        <taxon>Microbacterium</taxon>
    </lineage>
</organism>
<proteinExistence type="predicted"/>
<dbReference type="AlphaFoldDB" id="A0AAU0MJ09"/>
<accession>A0AAU0MJ09</accession>
<dbReference type="RefSeq" id="WP_330171081.1">
    <property type="nucleotide sequence ID" value="NZ_CP137080.1"/>
</dbReference>
<feature type="transmembrane region" description="Helical" evidence="1">
    <location>
        <begin position="46"/>
        <end position="67"/>
    </location>
</feature>
<keyword evidence="3" id="KW-1185">Reference proteome</keyword>
<evidence type="ECO:0000313" key="2">
    <source>
        <dbReference type="EMBL" id="WOQ69987.1"/>
    </source>
</evidence>
<dbReference type="KEGG" id="mliy:RYJ27_01770"/>
<dbReference type="InterPro" id="IPR021414">
    <property type="entry name" value="DUF3054"/>
</dbReference>
<name>A0AAU0MJ09_9MICO</name>